<sequence>MFIYLTIFVPTSTDRSIAALLIVFGITLAVHLLKFNNTKVLNKEVFQNA</sequence>
<feature type="transmembrane region" description="Helical" evidence="1">
    <location>
        <begin position="16"/>
        <end position="33"/>
    </location>
</feature>
<dbReference type="EMBL" id="UINC01050130">
    <property type="protein sequence ID" value="SVB62733.1"/>
    <property type="molecule type" value="Genomic_DNA"/>
</dbReference>
<organism evidence="2">
    <name type="scientific">marine metagenome</name>
    <dbReference type="NCBI Taxonomy" id="408172"/>
    <lineage>
        <taxon>unclassified sequences</taxon>
        <taxon>metagenomes</taxon>
        <taxon>ecological metagenomes</taxon>
    </lineage>
</organism>
<accession>A0A382FKJ1</accession>
<gene>
    <name evidence="2" type="ORF">METZ01_LOCUS215587</name>
</gene>
<evidence type="ECO:0000313" key="2">
    <source>
        <dbReference type="EMBL" id="SVB62733.1"/>
    </source>
</evidence>
<proteinExistence type="predicted"/>
<keyword evidence="1" id="KW-1133">Transmembrane helix</keyword>
<keyword evidence="1" id="KW-0812">Transmembrane</keyword>
<reference evidence="2" key="1">
    <citation type="submission" date="2018-05" db="EMBL/GenBank/DDBJ databases">
        <authorList>
            <person name="Lanie J.A."/>
            <person name="Ng W.-L."/>
            <person name="Kazmierczak K.M."/>
            <person name="Andrzejewski T.M."/>
            <person name="Davidsen T.M."/>
            <person name="Wayne K.J."/>
            <person name="Tettelin H."/>
            <person name="Glass J.I."/>
            <person name="Rusch D."/>
            <person name="Podicherti R."/>
            <person name="Tsui H.-C.T."/>
            <person name="Winkler M.E."/>
        </authorList>
    </citation>
    <scope>NUCLEOTIDE SEQUENCE</scope>
</reference>
<keyword evidence="1" id="KW-0472">Membrane</keyword>
<evidence type="ECO:0000256" key="1">
    <source>
        <dbReference type="SAM" id="Phobius"/>
    </source>
</evidence>
<name>A0A382FKJ1_9ZZZZ</name>
<dbReference type="AlphaFoldDB" id="A0A382FKJ1"/>
<protein>
    <submittedName>
        <fullName evidence="2">Uncharacterized protein</fullName>
    </submittedName>
</protein>